<dbReference type="AlphaFoldDB" id="A9KF60"/>
<name>A9KF60_COXBN</name>
<proteinExistence type="predicted"/>
<dbReference type="Proteomes" id="UP000008555">
    <property type="component" value="Chromosome"/>
</dbReference>
<dbReference type="HOGENOM" id="CLU_2000095_0_0_6"/>
<feature type="transmembrane region" description="Helical" evidence="1">
    <location>
        <begin position="52"/>
        <end position="77"/>
    </location>
</feature>
<evidence type="ECO:0000313" key="3">
    <source>
        <dbReference type="Proteomes" id="UP000008555"/>
    </source>
</evidence>
<keyword evidence="1" id="KW-0812">Transmembrane</keyword>
<evidence type="ECO:0000256" key="1">
    <source>
        <dbReference type="SAM" id="Phobius"/>
    </source>
</evidence>
<protein>
    <submittedName>
        <fullName evidence="2">Hypothetical membrane spanning protein</fullName>
    </submittedName>
</protein>
<dbReference type="RefSeq" id="WP_011996575.1">
    <property type="nucleotide sequence ID" value="NC_009727.1"/>
</dbReference>
<evidence type="ECO:0000313" key="2">
    <source>
        <dbReference type="EMBL" id="ABS77220.1"/>
    </source>
</evidence>
<reference evidence="2 3" key="1">
    <citation type="journal article" date="2009" name="Infect. Immun.">
        <title>Comparative genomics reveal extensive transposon-mediated genomic plasticity and diversity among potential effector proteins within the genus Coxiella.</title>
        <authorList>
            <person name="Beare P.A."/>
            <person name="Unsworth N."/>
            <person name="Andoh M."/>
            <person name="Voth D.E."/>
            <person name="Omsland A."/>
            <person name="Gilk S.D."/>
            <person name="Williams K.P."/>
            <person name="Sobral B.W."/>
            <person name="Kupko J.J.III."/>
            <person name="Porcella S.F."/>
            <person name="Samuel J.E."/>
            <person name="Heinzen R.A."/>
        </authorList>
    </citation>
    <scope>NUCLEOTIDE SEQUENCE [LARGE SCALE GENOMIC DNA]</scope>
    <source>
        <strain evidence="2 3">Dugway 5J108-111</strain>
    </source>
</reference>
<gene>
    <name evidence="2" type="ordered locus">CBUD_0441</name>
</gene>
<keyword evidence="1" id="KW-0472">Membrane</keyword>
<keyword evidence="1" id="KW-1133">Transmembrane helix</keyword>
<organism evidence="2 3">
    <name type="scientific">Coxiella burnetii (strain Dugway 5J108-111)</name>
    <dbReference type="NCBI Taxonomy" id="434922"/>
    <lineage>
        <taxon>Bacteria</taxon>
        <taxon>Pseudomonadati</taxon>
        <taxon>Pseudomonadota</taxon>
        <taxon>Gammaproteobacteria</taxon>
        <taxon>Legionellales</taxon>
        <taxon>Coxiellaceae</taxon>
        <taxon>Coxiella</taxon>
    </lineage>
</organism>
<dbReference type="KEGG" id="cbd:CBUD_0441"/>
<sequence length="124" mass="13903">MIKQFILLVLLSLAAIFFRIELSHVLDGLVYIHNYIARTLHLIFSDDPAGRLIQNMISLLIIPVVAGFVVATAFWLIKRMAMPRIMAVIWVLWLILLTTMVAQTHMSPAAVKASARVPVIAVVR</sequence>
<dbReference type="EMBL" id="CP000733">
    <property type="protein sequence ID" value="ABS77220.1"/>
    <property type="molecule type" value="Genomic_DNA"/>
</dbReference>
<feature type="transmembrane region" description="Helical" evidence="1">
    <location>
        <begin position="84"/>
        <end position="102"/>
    </location>
</feature>
<accession>A9KF60</accession>